<dbReference type="AlphaFoldDB" id="A0A2N6PIX5"/>
<evidence type="ECO:0000313" key="2">
    <source>
        <dbReference type="Proteomes" id="UP000235703"/>
    </source>
</evidence>
<proteinExistence type="predicted"/>
<organism evidence="1 2">
    <name type="scientific">Brevibacterium luteolum</name>
    <dbReference type="NCBI Taxonomy" id="199591"/>
    <lineage>
        <taxon>Bacteria</taxon>
        <taxon>Bacillati</taxon>
        <taxon>Actinomycetota</taxon>
        <taxon>Actinomycetes</taxon>
        <taxon>Micrococcales</taxon>
        <taxon>Brevibacteriaceae</taxon>
        <taxon>Brevibacterium</taxon>
    </lineage>
</organism>
<protein>
    <recommendedName>
        <fullName evidence="3">Hydrolase</fullName>
    </recommendedName>
</protein>
<dbReference type="NCBIfam" id="TIGR03883">
    <property type="entry name" value="DUF2342_F420"/>
    <property type="match status" value="1"/>
</dbReference>
<comment type="caution">
    <text evidence="1">The sequence shown here is derived from an EMBL/GenBank/DDBJ whole genome shotgun (WGS) entry which is preliminary data.</text>
</comment>
<dbReference type="PANTHER" id="PTHR39420">
    <property type="match status" value="1"/>
</dbReference>
<dbReference type="PANTHER" id="PTHR39420:SF1">
    <property type="entry name" value="HYDROLASE"/>
    <property type="match status" value="1"/>
</dbReference>
<dbReference type="InterPro" id="IPR018766">
    <property type="entry name" value="Zinicin_2"/>
</dbReference>
<name>A0A2N6PIX5_9MICO</name>
<dbReference type="NCBIfam" id="TIGR03624">
    <property type="entry name" value="putative hydrolase"/>
    <property type="match status" value="1"/>
</dbReference>
<reference evidence="1 2" key="1">
    <citation type="submission" date="2017-09" db="EMBL/GenBank/DDBJ databases">
        <title>Bacterial strain isolated from the female urinary microbiota.</title>
        <authorList>
            <person name="Thomas-White K."/>
            <person name="Kumar N."/>
            <person name="Forster S."/>
            <person name="Putonti C."/>
            <person name="Lawley T."/>
            <person name="Wolfe A.J."/>
        </authorList>
    </citation>
    <scope>NUCLEOTIDE SEQUENCE [LARGE SCALE GENOMIC DNA]</scope>
    <source>
        <strain evidence="1 2">UMB0680</strain>
    </source>
</reference>
<dbReference type="InterPro" id="IPR022454">
    <property type="entry name" value="CHP03883_F420-assoc"/>
</dbReference>
<dbReference type="EMBL" id="PNFZ01000002">
    <property type="protein sequence ID" value="PMB98633.1"/>
    <property type="molecule type" value="Genomic_DNA"/>
</dbReference>
<dbReference type="InterPro" id="IPR042271">
    <property type="entry name" value="Zinicin_2_N"/>
</dbReference>
<dbReference type="SUPFAM" id="SSF55486">
    <property type="entry name" value="Metalloproteases ('zincins'), catalytic domain"/>
    <property type="match status" value="1"/>
</dbReference>
<keyword evidence="2" id="KW-1185">Reference proteome</keyword>
<dbReference type="OrthoDB" id="142939at2"/>
<dbReference type="Proteomes" id="UP000235703">
    <property type="component" value="Unassembled WGS sequence"/>
</dbReference>
<sequence length="388" mass="41752">MRLLMTTSGAREPAAGESSASGWVSVDAVRQTAAELLGAGRLPGPADAAALVEELREDAETAVDLVLTVMRMDTETDTRIRRRLAEGSTLIVDRLSWVEANAQSFGRVLADAAAATGTGDPSRTQRWASSVEMGAALAIVGSRVLGQFDPFTAGGRLLLVAPNILTVERELEVPARDFRLWVAVHERTHHVQFAAAPWLQAHLQERMQAFLAPVIAGSLPGRSRQPGGIENPGLVDTLAALARALRDDTSIIDTLIGPRHAELLDEVTALMSLLEGHADVVMDAVGPGVIPSVRRIRAAFDTHRHSATGIKAIINRVLGIDEKLAQYTRGAAFVRAVVRTRGHAGLNRVWESPENLPSLYEIEHPADWIARVLDAPEQPGPLSPPEQM</sequence>
<gene>
    <name evidence="1" type="ORF">CJ198_04745</name>
</gene>
<evidence type="ECO:0000313" key="1">
    <source>
        <dbReference type="EMBL" id="PMB98633.1"/>
    </source>
</evidence>
<dbReference type="Gene3D" id="1.20.150.30">
    <property type="entry name" value="Zincin-like metallopeptidase, N-terminal domain"/>
    <property type="match status" value="1"/>
</dbReference>
<dbReference type="Pfam" id="PF10103">
    <property type="entry name" value="Zincin_2"/>
    <property type="match status" value="1"/>
</dbReference>
<evidence type="ECO:0008006" key="3">
    <source>
        <dbReference type="Google" id="ProtNLM"/>
    </source>
</evidence>
<accession>A0A2N6PIX5</accession>